<comment type="caution">
    <text evidence="2">The sequence shown here is derived from an EMBL/GenBank/DDBJ whole genome shotgun (WGS) entry which is preliminary data.</text>
</comment>
<proteinExistence type="predicted"/>
<feature type="domain" description="HTH cro/C1-type" evidence="1">
    <location>
        <begin position="21"/>
        <end position="67"/>
    </location>
</feature>
<dbReference type="Proteomes" id="UP001557485">
    <property type="component" value="Unassembled WGS sequence"/>
</dbReference>
<evidence type="ECO:0000313" key="2">
    <source>
        <dbReference type="EMBL" id="MEX1669073.1"/>
    </source>
</evidence>
<dbReference type="CDD" id="cd00093">
    <property type="entry name" value="HTH_XRE"/>
    <property type="match status" value="1"/>
</dbReference>
<gene>
    <name evidence="2" type="ORF">AB4876_09115</name>
</gene>
<dbReference type="InterPro" id="IPR001387">
    <property type="entry name" value="Cro/C1-type_HTH"/>
</dbReference>
<name>A0ABV3U7F3_9GAMM</name>
<sequence length="79" mass="8889">MIRIRLKEVLAEKEFHDGRVITLNEVSKATGIHRATLSKIANEKGCNTGTDNIDALCNYFECRVEDLLVHLPEPVPKVD</sequence>
<dbReference type="InterPro" id="IPR010982">
    <property type="entry name" value="Lambda_DNA-bd_dom_sf"/>
</dbReference>
<dbReference type="Gene3D" id="1.10.260.40">
    <property type="entry name" value="lambda repressor-like DNA-binding domains"/>
    <property type="match status" value="1"/>
</dbReference>
<dbReference type="SUPFAM" id="SSF47413">
    <property type="entry name" value="lambda repressor-like DNA-binding domains"/>
    <property type="match status" value="1"/>
</dbReference>
<dbReference type="RefSeq" id="WP_368381341.1">
    <property type="nucleotide sequence ID" value="NZ_JBFRYA010000006.1"/>
</dbReference>
<dbReference type="PROSITE" id="PS50943">
    <property type="entry name" value="HTH_CROC1"/>
    <property type="match status" value="1"/>
</dbReference>
<dbReference type="Pfam" id="PF13443">
    <property type="entry name" value="HTH_26"/>
    <property type="match status" value="1"/>
</dbReference>
<evidence type="ECO:0000259" key="1">
    <source>
        <dbReference type="PROSITE" id="PS50943"/>
    </source>
</evidence>
<evidence type="ECO:0000313" key="3">
    <source>
        <dbReference type="Proteomes" id="UP001557485"/>
    </source>
</evidence>
<accession>A0ABV3U7F3</accession>
<dbReference type="SMART" id="SM00530">
    <property type="entry name" value="HTH_XRE"/>
    <property type="match status" value="1"/>
</dbReference>
<organism evidence="2 3">
    <name type="scientific">Zhongshania guokunii</name>
    <dbReference type="NCBI Taxonomy" id="641783"/>
    <lineage>
        <taxon>Bacteria</taxon>
        <taxon>Pseudomonadati</taxon>
        <taxon>Pseudomonadota</taxon>
        <taxon>Gammaproteobacteria</taxon>
        <taxon>Cellvibrionales</taxon>
        <taxon>Spongiibacteraceae</taxon>
        <taxon>Zhongshania</taxon>
    </lineage>
</organism>
<keyword evidence="3" id="KW-1185">Reference proteome</keyword>
<reference evidence="2 3" key="1">
    <citation type="journal article" date="2011" name="Int. J. Syst. Evol. Microbiol.">
        <title>Zhongshania antarctica gen. nov., sp. nov. and Zhongshania guokunii sp. nov., gammaproteobacteria respectively isolated from coastal attached (fast) ice and surface seawater of the Antarctic.</title>
        <authorList>
            <person name="Li H.J."/>
            <person name="Zhang X.Y."/>
            <person name="Chen C.X."/>
            <person name="Zhang Y.J."/>
            <person name="Gao Z.M."/>
            <person name="Yu Y."/>
            <person name="Chen X.L."/>
            <person name="Chen B."/>
            <person name="Zhang Y.Z."/>
        </authorList>
    </citation>
    <scope>NUCLEOTIDE SEQUENCE [LARGE SCALE GENOMIC DNA]</scope>
    <source>
        <strain evidence="2 3">ZS6-22T</strain>
    </source>
</reference>
<dbReference type="EMBL" id="JBFRYA010000006">
    <property type="protein sequence ID" value="MEX1669073.1"/>
    <property type="molecule type" value="Genomic_DNA"/>
</dbReference>
<protein>
    <submittedName>
        <fullName evidence="2">Helix-turn-helix domain-containing protein</fullName>
    </submittedName>
</protein>